<proteinExistence type="predicted"/>
<accession>A0A9P6ZL02</accession>
<protein>
    <recommendedName>
        <fullName evidence="3">F-box domain-containing protein</fullName>
    </recommendedName>
</protein>
<gene>
    <name evidence="1" type="ORF">EV702DRAFT_1202273</name>
</gene>
<organism evidence="1 2">
    <name type="scientific">Suillus placidus</name>
    <dbReference type="NCBI Taxonomy" id="48579"/>
    <lineage>
        <taxon>Eukaryota</taxon>
        <taxon>Fungi</taxon>
        <taxon>Dikarya</taxon>
        <taxon>Basidiomycota</taxon>
        <taxon>Agaricomycotina</taxon>
        <taxon>Agaricomycetes</taxon>
        <taxon>Agaricomycetidae</taxon>
        <taxon>Boletales</taxon>
        <taxon>Suillineae</taxon>
        <taxon>Suillaceae</taxon>
        <taxon>Suillus</taxon>
    </lineage>
</organism>
<dbReference type="SUPFAM" id="SSF52047">
    <property type="entry name" value="RNI-like"/>
    <property type="match status" value="1"/>
</dbReference>
<dbReference type="InterPro" id="IPR032675">
    <property type="entry name" value="LRR_dom_sf"/>
</dbReference>
<evidence type="ECO:0000313" key="1">
    <source>
        <dbReference type="EMBL" id="KAG1770800.1"/>
    </source>
</evidence>
<keyword evidence="2" id="KW-1185">Reference proteome</keyword>
<comment type="caution">
    <text evidence="1">The sequence shown here is derived from an EMBL/GenBank/DDBJ whole genome shotgun (WGS) entry which is preliminary data.</text>
</comment>
<sequence>MNCRVPQPCYIGKLPMEIISQIFMLAAHGDTPSGFPQSVMLPHALASVDLRWRTVALCNHGLWSSVVIDLQKVIRNQISEGLTLLTTMITRSGCSSVDITIRAQQGPMSGTEEMMRKKRDFTKTMSRYADCMPAIFNLLFREMYRWRSLEIISDTWMPIHSALQLLNERRTEGSSALRLESIKLKRTNDYLSRFWLFCPSIMKMVEGTMFAALLGPTSQDVPAQSPPLPKLRNIVLYGVHLNWTNFLHYTLGATPNRSPTVSHSIQSLELSHHSGEVRPTSDEFSGILEACPCLQNLVLRYSGPLAGLSRQVSLPLLKQLHYGYSCVGDDVGLFSGLHAPNLITLSLEARSLSTAYSPTQDDGEDDIDRLLKYCATHFLFPKLQKLSLYNVNAAVNTFALLMDATPTLLHLLLHRTPNALPALLPIQKSLAGAGVPCPALESIYIFPSSHKDSLIVTLKERSKSCPRFAEWLCEEMLEGGITVFFGCSRVV</sequence>
<name>A0A9P6ZL02_9AGAM</name>
<dbReference type="EMBL" id="JABBWD010000063">
    <property type="protein sequence ID" value="KAG1770800.1"/>
    <property type="molecule type" value="Genomic_DNA"/>
</dbReference>
<dbReference type="OrthoDB" id="3237066at2759"/>
<evidence type="ECO:0000313" key="2">
    <source>
        <dbReference type="Proteomes" id="UP000714275"/>
    </source>
</evidence>
<dbReference type="Proteomes" id="UP000714275">
    <property type="component" value="Unassembled WGS sequence"/>
</dbReference>
<evidence type="ECO:0008006" key="3">
    <source>
        <dbReference type="Google" id="ProtNLM"/>
    </source>
</evidence>
<reference evidence="1" key="1">
    <citation type="journal article" date="2020" name="New Phytol.">
        <title>Comparative genomics reveals dynamic genome evolution in host specialist ectomycorrhizal fungi.</title>
        <authorList>
            <person name="Lofgren L.A."/>
            <person name="Nguyen N.H."/>
            <person name="Vilgalys R."/>
            <person name="Ruytinx J."/>
            <person name="Liao H.L."/>
            <person name="Branco S."/>
            <person name="Kuo A."/>
            <person name="LaButti K."/>
            <person name="Lipzen A."/>
            <person name="Andreopoulos W."/>
            <person name="Pangilinan J."/>
            <person name="Riley R."/>
            <person name="Hundley H."/>
            <person name="Na H."/>
            <person name="Barry K."/>
            <person name="Grigoriev I.V."/>
            <person name="Stajich J.E."/>
            <person name="Kennedy P.G."/>
        </authorList>
    </citation>
    <scope>NUCLEOTIDE SEQUENCE</scope>
    <source>
        <strain evidence="1">DOB743</strain>
    </source>
</reference>
<dbReference type="AlphaFoldDB" id="A0A9P6ZL02"/>
<dbReference type="Gene3D" id="3.80.10.10">
    <property type="entry name" value="Ribonuclease Inhibitor"/>
    <property type="match status" value="1"/>
</dbReference>